<dbReference type="PANTHER" id="PTHR39942:SF1">
    <property type="entry name" value="BCDNA.LD26519-RELATED"/>
    <property type="match status" value="1"/>
</dbReference>
<evidence type="ECO:0000256" key="5">
    <source>
        <dbReference type="SAM" id="MobiDB-lite"/>
    </source>
</evidence>
<feature type="domain" description="ZAD" evidence="6">
    <location>
        <begin position="20"/>
        <end position="96"/>
    </location>
</feature>
<evidence type="ECO:0000313" key="7">
    <source>
        <dbReference type="EnsemblMetazoa" id="AALFPA23_002051.P1685"/>
    </source>
</evidence>
<feature type="binding site" evidence="4">
    <location>
        <position position="69"/>
    </location>
    <ligand>
        <name>Zn(2+)</name>
        <dbReference type="ChEBI" id="CHEBI:29105"/>
    </ligand>
</feature>
<dbReference type="SUPFAM" id="SSF57716">
    <property type="entry name" value="Glucocorticoid receptor-like (DNA-binding domain)"/>
    <property type="match status" value="1"/>
</dbReference>
<feature type="binding site" evidence="4">
    <location>
        <position position="22"/>
    </location>
    <ligand>
        <name>Zn(2+)</name>
        <dbReference type="ChEBI" id="CHEBI:29105"/>
    </ligand>
</feature>
<evidence type="ECO:0000256" key="2">
    <source>
        <dbReference type="ARBA" id="ARBA00022771"/>
    </source>
</evidence>
<keyword evidence="3 4" id="KW-0862">Zinc</keyword>
<reference evidence="7" key="2">
    <citation type="submission" date="2025-05" db="UniProtKB">
        <authorList>
            <consortium name="EnsemblMetazoa"/>
        </authorList>
    </citation>
    <scope>IDENTIFICATION</scope>
    <source>
        <strain evidence="7">Foshan</strain>
    </source>
</reference>
<accession>A0ABM1XR67</accession>
<evidence type="ECO:0000256" key="4">
    <source>
        <dbReference type="PROSITE-ProRule" id="PRU01263"/>
    </source>
</evidence>
<feature type="region of interest" description="Disordered" evidence="5">
    <location>
        <begin position="182"/>
        <end position="201"/>
    </location>
</feature>
<organism evidence="7 8">
    <name type="scientific">Aedes albopictus</name>
    <name type="common">Asian tiger mosquito</name>
    <name type="synonym">Stegomyia albopicta</name>
    <dbReference type="NCBI Taxonomy" id="7160"/>
    <lineage>
        <taxon>Eukaryota</taxon>
        <taxon>Metazoa</taxon>
        <taxon>Ecdysozoa</taxon>
        <taxon>Arthropoda</taxon>
        <taxon>Hexapoda</taxon>
        <taxon>Insecta</taxon>
        <taxon>Pterygota</taxon>
        <taxon>Neoptera</taxon>
        <taxon>Endopterygota</taxon>
        <taxon>Diptera</taxon>
        <taxon>Nematocera</taxon>
        <taxon>Culicoidea</taxon>
        <taxon>Culicidae</taxon>
        <taxon>Culicinae</taxon>
        <taxon>Aedini</taxon>
        <taxon>Aedes</taxon>
        <taxon>Stegomyia</taxon>
    </lineage>
</organism>
<dbReference type="Gene3D" id="2.20.25.240">
    <property type="match status" value="8"/>
</dbReference>
<sequence>MFSSSSSSSDLRPDHSEEGQFCRLCFTKSAELCPLFPPASIPNKVLLHKIFDCTTITLSFRDDHNAQICNSCVVSIEAFFKYKIKCVENDKLLRKRRTNFFAGIGLTNDPVATPSIATEGEEKQTNKQLDKTEDDQKPEDADSTNCAVKQELLEDDDDDDGYFNPGQFLAQETQIGDKQIDQSLLNGGNDDSSFGPSNNSGMERGWKTTEFSPQVGGSVLKPLKITDYSNLDGKRGRPQTFITTVPTERLLARPNPFAASSFHTSSPLRQPTQTQVPPRGFEGAFRQHFNISNGGRSTHHAPATHPINPRNPMGGRFDTFSLSTMEHTKKVQKFLDEGLRDLILHAGTPNPNFAMDGGYTNFKVVKARLNSYNLIFEGNRFLRRNKSCSGLPKWYWACSVSGCPVKICSYKGRLFKTNDKINHVHPPTETDESEHEVVLPDQADELMVQRESPVQPRPPQQITRPPLPIISAVKEAVTELANKDEEYESPESYKIIEEEDKTEALIYKEHKFKLQSSRTDGVRIWKCVTTLENDDVCSDSIRQFVDGRIKLGKLIKKEKMGNDEADNENDVDDLEEDKRKNRSPKVAVYKGYHYKYCHARPEGTLYWRCMLKQDNNCLASLNTKATFEFINSNDQTHNHDPPDPNIELENAVKCNIKPPAEKPAAPTAGSTDFQLVKSGQKREFLIYQGYRYYFQYESKNGKRSYRCTMFRNCPAGAFLMPDNTIAEAKNFVHTHPPTEDLEKYVTKDSLITSPIKDVDGQPGRQQRTAAETGHFPNLSDPVANAVAREEVARANGYKIIKNYKGKDILIYNGWRYFVDYKKKNGGQVWRCSSHRLCRGAVHLFPDGSINYAKLVDHNHMPPKRNLTTPNMSVDSTGMSMSGLSNSFSPGMLPDFASNAYTPPYHRYILHEGHRFRFATRKREGTIYWRCAMRLETKCPVSFHTKEDTYELVSMRNQEHNHPVPEVWPEVAGGQIDEELPVVKLPQEEIGTSDFILTKNSKGRDVVLYQNGRYYLDYSRKDGKIVFRCSAVAGCRATVLLLPNKTLVVNREMMHTHGFPPVMDNMMNPSSLSLRNPSSGNKLDDDIQLIAPADPLGLDLEPSSSASSSSASAHQLPKFIIHHGYHYKFVSTNASNRMAFWRCSNYEAKMNCQASLYTTLAGQVIRTNNTMHNHKTEDYHNNSANNSLARRKTMIGSRDYKIVKNWKNRDVLVFQQCRYFLHYVRKDGRKVWRCSAIRSCHAAVYLGADGRVDQVKGEHVHDIRPEGEPRRRRPRKPRLELMPPQTVSAGSQHQHMGGNGMAHPGGNGNEWIDYSDYGMQMSGSSNDNNSLWDSFNPHQMAAMGAGTAGPTPMGNNGDNFDFSYHSVFGSQPSFGDSYGMDADDEPLPLEPDVSFQESDDHYDTLENHHDLEPVVQMVE</sequence>
<keyword evidence="8" id="KW-1185">Reference proteome</keyword>
<protein>
    <recommendedName>
        <fullName evidence="6">ZAD domain-containing protein</fullName>
    </recommendedName>
</protein>
<dbReference type="Pfam" id="PF07776">
    <property type="entry name" value="zf-AD"/>
    <property type="match status" value="1"/>
</dbReference>
<dbReference type="RefSeq" id="XP_019562343.2">
    <property type="nucleotide sequence ID" value="XM_019706798.3"/>
</dbReference>
<feature type="region of interest" description="Disordered" evidence="5">
    <location>
        <begin position="111"/>
        <end position="144"/>
    </location>
</feature>
<dbReference type="InterPro" id="IPR012934">
    <property type="entry name" value="Znf_AD"/>
</dbReference>
<dbReference type="SMART" id="SM00868">
    <property type="entry name" value="zf-AD"/>
    <property type="match status" value="1"/>
</dbReference>
<dbReference type="EnsemblMetazoa" id="AALFPA23_002051.R1685">
    <property type="protein sequence ID" value="AALFPA23_002051.P1685"/>
    <property type="gene ID" value="AALFPA23_002051"/>
</dbReference>
<keyword evidence="2 4" id="KW-0863">Zinc-finger</keyword>
<evidence type="ECO:0000256" key="3">
    <source>
        <dbReference type="ARBA" id="ARBA00022833"/>
    </source>
</evidence>
<dbReference type="InterPro" id="IPR007588">
    <property type="entry name" value="Znf_FLYWCH"/>
</dbReference>
<dbReference type="Pfam" id="PF04500">
    <property type="entry name" value="FLYWCH"/>
    <property type="match status" value="5"/>
</dbReference>
<feature type="binding site" evidence="4">
    <location>
        <position position="25"/>
    </location>
    <ligand>
        <name>Zn(2+)</name>
        <dbReference type="ChEBI" id="CHEBI:29105"/>
    </ligand>
</feature>
<dbReference type="Proteomes" id="UP000069940">
    <property type="component" value="Unassembled WGS sequence"/>
</dbReference>
<feature type="binding site" evidence="4">
    <location>
        <position position="72"/>
    </location>
    <ligand>
        <name>Zn(2+)</name>
        <dbReference type="ChEBI" id="CHEBI:29105"/>
    </ligand>
</feature>
<evidence type="ECO:0000259" key="6">
    <source>
        <dbReference type="PROSITE" id="PS51915"/>
    </source>
</evidence>
<evidence type="ECO:0000313" key="8">
    <source>
        <dbReference type="Proteomes" id="UP000069940"/>
    </source>
</evidence>
<keyword evidence="1 4" id="KW-0479">Metal-binding</keyword>
<name>A0ABM1XR67_AEDAL</name>
<dbReference type="Gene3D" id="3.40.1800.20">
    <property type="match status" value="1"/>
</dbReference>
<reference evidence="8" key="1">
    <citation type="journal article" date="2015" name="Proc. Natl. Acad. Sci. U.S.A.">
        <title>Genome sequence of the Asian Tiger mosquito, Aedes albopictus, reveals insights into its biology, genetics, and evolution.</title>
        <authorList>
            <person name="Chen X.G."/>
            <person name="Jiang X."/>
            <person name="Gu J."/>
            <person name="Xu M."/>
            <person name="Wu Y."/>
            <person name="Deng Y."/>
            <person name="Zhang C."/>
            <person name="Bonizzoni M."/>
            <person name="Dermauw W."/>
            <person name="Vontas J."/>
            <person name="Armbruster P."/>
            <person name="Huang X."/>
            <person name="Yang Y."/>
            <person name="Zhang H."/>
            <person name="He W."/>
            <person name="Peng H."/>
            <person name="Liu Y."/>
            <person name="Wu K."/>
            <person name="Chen J."/>
            <person name="Lirakis M."/>
            <person name="Topalis P."/>
            <person name="Van Leeuwen T."/>
            <person name="Hall A.B."/>
            <person name="Jiang X."/>
            <person name="Thorpe C."/>
            <person name="Mueller R.L."/>
            <person name="Sun C."/>
            <person name="Waterhouse R.M."/>
            <person name="Yan G."/>
            <person name="Tu Z.J."/>
            <person name="Fang X."/>
            <person name="James A.A."/>
        </authorList>
    </citation>
    <scope>NUCLEOTIDE SEQUENCE [LARGE SCALE GENOMIC DNA]</scope>
    <source>
        <strain evidence="8">Foshan</strain>
    </source>
</reference>
<feature type="compositionally biased region" description="Basic and acidic residues" evidence="5">
    <location>
        <begin position="1256"/>
        <end position="1268"/>
    </location>
</feature>
<evidence type="ECO:0000256" key="1">
    <source>
        <dbReference type="ARBA" id="ARBA00022723"/>
    </source>
</evidence>
<proteinExistence type="predicted"/>
<dbReference type="GeneID" id="109430724"/>
<dbReference type="PROSITE" id="PS51915">
    <property type="entry name" value="ZAD"/>
    <property type="match status" value="1"/>
</dbReference>
<feature type="compositionally biased region" description="Basic and acidic residues" evidence="5">
    <location>
        <begin position="120"/>
        <end position="140"/>
    </location>
</feature>
<feature type="compositionally biased region" description="Polar residues" evidence="5">
    <location>
        <begin position="1284"/>
        <end position="1293"/>
    </location>
</feature>
<dbReference type="PANTHER" id="PTHR39942">
    <property type="entry name" value="BCDNA.LD26519-RELATED"/>
    <property type="match status" value="1"/>
</dbReference>
<feature type="region of interest" description="Disordered" evidence="5">
    <location>
        <begin position="1256"/>
        <end position="1295"/>
    </location>
</feature>